<feature type="chain" id="PRO_5025500765" evidence="1">
    <location>
        <begin position="17"/>
        <end position="111"/>
    </location>
</feature>
<dbReference type="AlphaFoldDB" id="A0A6B0UJP5"/>
<proteinExistence type="predicted"/>
<sequence>MSLVALNWQLVSSTGAALSPSCFSTQGSCDWIAASPGALAWLNTVGTKSGRSLKFDGRPVVKCALQIWQSGLGSHSEPSGCTLLTAAIQASLFSGYMSFDGNLNKFAAALP</sequence>
<accession>A0A6B0UJP5</accession>
<dbReference type="EMBL" id="GIFC01007836">
    <property type="protein sequence ID" value="MXU89919.1"/>
    <property type="molecule type" value="Transcribed_RNA"/>
</dbReference>
<evidence type="ECO:0000256" key="1">
    <source>
        <dbReference type="SAM" id="SignalP"/>
    </source>
</evidence>
<evidence type="ECO:0000313" key="2">
    <source>
        <dbReference type="EMBL" id="MXU89919.1"/>
    </source>
</evidence>
<name>A0A6B0UJP5_IXORI</name>
<organism evidence="2">
    <name type="scientific">Ixodes ricinus</name>
    <name type="common">Common tick</name>
    <name type="synonym">Acarus ricinus</name>
    <dbReference type="NCBI Taxonomy" id="34613"/>
    <lineage>
        <taxon>Eukaryota</taxon>
        <taxon>Metazoa</taxon>
        <taxon>Ecdysozoa</taxon>
        <taxon>Arthropoda</taxon>
        <taxon>Chelicerata</taxon>
        <taxon>Arachnida</taxon>
        <taxon>Acari</taxon>
        <taxon>Parasitiformes</taxon>
        <taxon>Ixodida</taxon>
        <taxon>Ixodoidea</taxon>
        <taxon>Ixodidae</taxon>
        <taxon>Ixodinae</taxon>
        <taxon>Ixodes</taxon>
    </lineage>
</organism>
<keyword evidence="1" id="KW-0732">Signal</keyword>
<feature type="signal peptide" evidence="1">
    <location>
        <begin position="1"/>
        <end position="16"/>
    </location>
</feature>
<protein>
    <submittedName>
        <fullName evidence="2">Putative secreted protein</fullName>
    </submittedName>
</protein>
<reference evidence="2" key="1">
    <citation type="submission" date="2019-12" db="EMBL/GenBank/DDBJ databases">
        <title>An insight into the sialome of adult female Ixodes ricinus ticks feeding for 6 days.</title>
        <authorList>
            <person name="Perner J."/>
            <person name="Ribeiro J.M.C."/>
        </authorList>
    </citation>
    <scope>NUCLEOTIDE SEQUENCE</scope>
    <source>
        <strain evidence="2">Semi-engorged</strain>
        <tissue evidence="2">Salivary glands</tissue>
    </source>
</reference>